<organism evidence="1 2">
    <name type="scientific">Brucella pseudogrignonensis</name>
    <dbReference type="NCBI Taxonomy" id="419475"/>
    <lineage>
        <taxon>Bacteria</taxon>
        <taxon>Pseudomonadati</taxon>
        <taxon>Pseudomonadota</taxon>
        <taxon>Alphaproteobacteria</taxon>
        <taxon>Hyphomicrobiales</taxon>
        <taxon>Brucellaceae</taxon>
        <taxon>Brucella/Ochrobactrum group</taxon>
        <taxon>Brucella</taxon>
    </lineage>
</organism>
<name>A0A7Y3WZJ8_9HYPH</name>
<dbReference type="Proteomes" id="UP000526233">
    <property type="component" value="Unassembled WGS sequence"/>
</dbReference>
<comment type="caution">
    <text evidence="1">The sequence shown here is derived from an EMBL/GenBank/DDBJ whole genome shotgun (WGS) entry which is preliminary data.</text>
</comment>
<evidence type="ECO:0000313" key="1">
    <source>
        <dbReference type="EMBL" id="NNV23323.1"/>
    </source>
</evidence>
<dbReference type="AlphaFoldDB" id="A0A7Y3WZJ8"/>
<protein>
    <submittedName>
        <fullName evidence="1">Uncharacterized protein</fullName>
    </submittedName>
</protein>
<reference evidence="1 2" key="1">
    <citation type="submission" date="2018-11" db="EMBL/GenBank/DDBJ databases">
        <title>Genome sequencing and analysis.</title>
        <authorList>
            <person name="Huang Y.-T."/>
        </authorList>
    </citation>
    <scope>NUCLEOTIDE SEQUENCE [LARGE SCALE GENOMIC DNA]</scope>
    <source>
        <strain evidence="1 2">SHIN</strain>
    </source>
</reference>
<proteinExistence type="predicted"/>
<evidence type="ECO:0000313" key="2">
    <source>
        <dbReference type="Proteomes" id="UP000526233"/>
    </source>
</evidence>
<sequence>MACDGRPVCISIDGNETNRITVLQCDAENRLRQIGRPIVIRSSKYMNKLIEQDRRRITRPTRFVLGFKSETAAGITLAGIEHSHDV</sequence>
<dbReference type="EMBL" id="PKQI01000004">
    <property type="protein sequence ID" value="NNV23323.1"/>
    <property type="molecule type" value="Genomic_DNA"/>
</dbReference>
<gene>
    <name evidence="1" type="ORF">EHE22_23330</name>
</gene>
<accession>A0A7Y3WZJ8</accession>